<evidence type="ECO:0000256" key="1">
    <source>
        <dbReference type="SAM" id="MobiDB-lite"/>
    </source>
</evidence>
<keyword evidence="3" id="KW-1185">Reference proteome</keyword>
<organism evidence="2 3">
    <name type="scientific">Siccibacter turicensis</name>
    <dbReference type="NCBI Taxonomy" id="357233"/>
    <lineage>
        <taxon>Bacteria</taxon>
        <taxon>Pseudomonadati</taxon>
        <taxon>Pseudomonadota</taxon>
        <taxon>Gammaproteobacteria</taxon>
        <taxon>Enterobacterales</taxon>
        <taxon>Enterobacteriaceae</taxon>
        <taxon>Siccibacter</taxon>
    </lineage>
</organism>
<gene>
    <name evidence="2" type="ORF">C7G83_03715</name>
</gene>
<evidence type="ECO:0000313" key="3">
    <source>
        <dbReference type="Proteomes" id="UP000240212"/>
    </source>
</evidence>
<feature type="region of interest" description="Disordered" evidence="1">
    <location>
        <begin position="1"/>
        <end position="64"/>
    </location>
</feature>
<name>A0A2P8VQZ9_9ENTR</name>
<dbReference type="OrthoDB" id="6521941at2"/>
<sequence>MFNHDTNEERKKEGEVHKGLPEAAPNHGNAYEEDDLGVTGNPNQHGEAPGPDDAADENASHRNK</sequence>
<evidence type="ECO:0000313" key="2">
    <source>
        <dbReference type="EMBL" id="PSN09860.1"/>
    </source>
</evidence>
<feature type="compositionally biased region" description="Basic and acidic residues" evidence="1">
    <location>
        <begin position="1"/>
        <end position="20"/>
    </location>
</feature>
<comment type="caution">
    <text evidence="2">The sequence shown here is derived from an EMBL/GenBank/DDBJ whole genome shotgun (WGS) entry which is preliminary data.</text>
</comment>
<accession>A0A2P8VQZ9</accession>
<protein>
    <submittedName>
        <fullName evidence="2">Uncharacterized protein</fullName>
    </submittedName>
</protein>
<dbReference type="EMBL" id="PYEP01000001">
    <property type="protein sequence ID" value="PSN09860.1"/>
    <property type="molecule type" value="Genomic_DNA"/>
</dbReference>
<proteinExistence type="predicted"/>
<dbReference type="RefSeq" id="WP_024549172.1">
    <property type="nucleotide sequence ID" value="NZ_CP188034.1"/>
</dbReference>
<dbReference type="Proteomes" id="UP000240212">
    <property type="component" value="Unassembled WGS sequence"/>
</dbReference>
<reference evidence="2 3" key="1">
    <citation type="submission" date="2018-03" db="EMBL/GenBank/DDBJ databases">
        <title>Draft genome sequence of the first documented clinical Siccibacter turicensis isolate in Austria.</title>
        <authorList>
            <person name="Lepuschitz S."/>
            <person name="Pekard-Amenitsch S."/>
            <person name="Haunold R."/>
            <person name="Schill S."/>
            <person name="Mach R."/>
            <person name="Allerberger F."/>
            <person name="Ruppitsch W."/>
            <person name="Forsythe S.J."/>
        </authorList>
    </citation>
    <scope>NUCLEOTIDE SEQUENCE [LARGE SCALE GENOMIC DNA]</scope>
    <source>
        <strain evidence="2 3">6100069499-17</strain>
    </source>
</reference>
<dbReference type="AlphaFoldDB" id="A0A2P8VQZ9"/>